<accession>A0AB34GCK5</accession>
<dbReference type="GO" id="GO:0005915">
    <property type="term" value="C:zonula adherens"/>
    <property type="evidence" value="ECO:0007669"/>
    <property type="project" value="TreeGrafter"/>
</dbReference>
<dbReference type="GO" id="GO:0045218">
    <property type="term" value="P:zonula adherens maintenance"/>
    <property type="evidence" value="ECO:0007669"/>
    <property type="project" value="TreeGrafter"/>
</dbReference>
<keyword evidence="7" id="KW-1185">Reference proteome</keyword>
<dbReference type="AlphaFoldDB" id="A0AB34GCK5"/>
<dbReference type="GO" id="GO:0046930">
    <property type="term" value="C:pore complex"/>
    <property type="evidence" value="ECO:0007669"/>
    <property type="project" value="TreeGrafter"/>
</dbReference>
<dbReference type="EMBL" id="JAIQCJ010002302">
    <property type="protein sequence ID" value="KAJ8777641.1"/>
    <property type="molecule type" value="Genomic_DNA"/>
</dbReference>
<keyword evidence="2" id="KW-0963">Cytoplasm</keyword>
<evidence type="ECO:0000259" key="5">
    <source>
        <dbReference type="PROSITE" id="PS50003"/>
    </source>
</evidence>
<dbReference type="Pfam" id="PF00169">
    <property type="entry name" value="PH"/>
    <property type="match status" value="1"/>
</dbReference>
<evidence type="ECO:0000313" key="7">
    <source>
        <dbReference type="Proteomes" id="UP001159641"/>
    </source>
</evidence>
<organism evidence="6 7">
    <name type="scientific">Eschrichtius robustus</name>
    <name type="common">California gray whale</name>
    <name type="synonym">Eschrichtius gibbosus</name>
    <dbReference type="NCBI Taxonomy" id="9764"/>
    <lineage>
        <taxon>Eukaryota</taxon>
        <taxon>Metazoa</taxon>
        <taxon>Chordata</taxon>
        <taxon>Craniata</taxon>
        <taxon>Vertebrata</taxon>
        <taxon>Euteleostomi</taxon>
        <taxon>Mammalia</taxon>
        <taxon>Eutheria</taxon>
        <taxon>Laurasiatheria</taxon>
        <taxon>Artiodactyla</taxon>
        <taxon>Whippomorpha</taxon>
        <taxon>Cetacea</taxon>
        <taxon>Mysticeti</taxon>
        <taxon>Eschrichtiidae</taxon>
        <taxon>Eschrichtius</taxon>
    </lineage>
</organism>
<dbReference type="InterPro" id="IPR001849">
    <property type="entry name" value="PH_domain"/>
</dbReference>
<feature type="region of interest" description="Disordered" evidence="4">
    <location>
        <begin position="1"/>
        <end position="32"/>
    </location>
</feature>
<dbReference type="GO" id="GO:0005737">
    <property type="term" value="C:cytoplasm"/>
    <property type="evidence" value="ECO:0007669"/>
    <property type="project" value="UniProtKB-SubCell"/>
</dbReference>
<evidence type="ECO:0000256" key="1">
    <source>
        <dbReference type="ARBA" id="ARBA00004496"/>
    </source>
</evidence>
<dbReference type="GO" id="GO:0046931">
    <property type="term" value="P:pore complex assembly"/>
    <property type="evidence" value="ECO:0007669"/>
    <property type="project" value="TreeGrafter"/>
</dbReference>
<comment type="caution">
    <text evidence="6">The sequence shown here is derived from an EMBL/GenBank/DDBJ whole genome shotgun (WGS) entry which is preliminary data.</text>
</comment>
<gene>
    <name evidence="6" type="ORF">J1605_014294</name>
</gene>
<feature type="domain" description="PH" evidence="5">
    <location>
        <begin position="154"/>
        <end position="272"/>
    </location>
</feature>
<dbReference type="Proteomes" id="UP001159641">
    <property type="component" value="Unassembled WGS sequence"/>
</dbReference>
<dbReference type="GO" id="GO:0044331">
    <property type="term" value="P:cell-cell adhesion mediated by cadherin"/>
    <property type="evidence" value="ECO:0007669"/>
    <property type="project" value="TreeGrafter"/>
</dbReference>
<comment type="subcellular location">
    <subcellularLocation>
        <location evidence="1">Cytoplasm</location>
    </subcellularLocation>
</comment>
<sequence>MSKQERNQRPSSMVSETSTAGTTSTMEAKPGPKVSSWPLPLFCILPGPFVARNPFDLHHSFVRETCNKYSPQMTDQEIEANCGYVTRPRKQVIADRTRTDIYGLGRILHFPVMSLEGHTSVHMCVKDRMIIKSSSKVHSFGKRDQAIRRNPNVPVVVRGWLHKQDSSGMRLWKRRWFVLADYCLFYYKDSREEVVLGSIPLPSYVISTVAPEDRISRKYSFKAVHMGMRALIYNSSTRGSQAEQSGMRTYYFSADTQEDMNAWVRAMNQAAQVLSRSSLKSFIVNPLDYIDDGSLVSKSYSLPCQDVPIP</sequence>
<dbReference type="PANTHER" id="PTHR12752:SF4">
    <property type="entry name" value="PLECKSTRIN HOMOLOGY DOMAIN-CONTAINING FAMILY A MEMBER 7"/>
    <property type="match status" value="1"/>
</dbReference>
<evidence type="ECO:0000256" key="3">
    <source>
        <dbReference type="ARBA" id="ARBA00022553"/>
    </source>
</evidence>
<feature type="compositionally biased region" description="Polar residues" evidence="4">
    <location>
        <begin position="9"/>
        <end position="26"/>
    </location>
</feature>
<name>A0AB34GCK5_ESCRO</name>
<dbReference type="FunFam" id="2.30.29.30:FF:000103">
    <property type="entry name" value="Pleckstrin homology domain-containing family A member 4"/>
    <property type="match status" value="1"/>
</dbReference>
<proteinExistence type="predicted"/>
<dbReference type="InterPro" id="IPR040392">
    <property type="entry name" value="PKHA4-7_PH"/>
</dbReference>
<dbReference type="PROSITE" id="PS50003">
    <property type="entry name" value="PH_DOMAIN"/>
    <property type="match status" value="1"/>
</dbReference>
<dbReference type="SUPFAM" id="SSF50729">
    <property type="entry name" value="PH domain-like"/>
    <property type="match status" value="1"/>
</dbReference>
<evidence type="ECO:0000313" key="6">
    <source>
        <dbReference type="EMBL" id="KAJ8777641.1"/>
    </source>
</evidence>
<evidence type="ECO:0000256" key="4">
    <source>
        <dbReference type="SAM" id="MobiDB-lite"/>
    </source>
</evidence>
<reference evidence="6 7" key="1">
    <citation type="submission" date="2022-11" db="EMBL/GenBank/DDBJ databases">
        <title>Whole genome sequence of Eschrichtius robustus ER-17-0199.</title>
        <authorList>
            <person name="Bruniche-Olsen A."/>
            <person name="Black A.N."/>
            <person name="Fields C.J."/>
            <person name="Walden K."/>
            <person name="Dewoody J.A."/>
        </authorList>
    </citation>
    <scope>NUCLEOTIDE SEQUENCE [LARGE SCALE GENOMIC DNA]</scope>
    <source>
        <strain evidence="6">ER-17-0199</strain>
        <tissue evidence="6">Blubber</tissue>
    </source>
</reference>
<protein>
    <recommendedName>
        <fullName evidence="5">PH domain-containing protein</fullName>
    </recommendedName>
</protein>
<dbReference type="SMART" id="SM00233">
    <property type="entry name" value="PH"/>
    <property type="match status" value="1"/>
</dbReference>
<dbReference type="PANTHER" id="PTHR12752">
    <property type="entry name" value="PHOSPHOINOSITOL 3-PHOSPHATE-BINDING PROTEIN"/>
    <property type="match status" value="1"/>
</dbReference>
<evidence type="ECO:0000256" key="2">
    <source>
        <dbReference type="ARBA" id="ARBA00022490"/>
    </source>
</evidence>
<dbReference type="InterPro" id="IPR011993">
    <property type="entry name" value="PH-like_dom_sf"/>
</dbReference>
<dbReference type="CDD" id="cd13248">
    <property type="entry name" value="PH_PEPP1_2_3"/>
    <property type="match status" value="1"/>
</dbReference>
<dbReference type="GO" id="GO:0090136">
    <property type="term" value="P:epithelial cell-cell adhesion"/>
    <property type="evidence" value="ECO:0007669"/>
    <property type="project" value="TreeGrafter"/>
</dbReference>
<dbReference type="Gene3D" id="2.30.29.30">
    <property type="entry name" value="Pleckstrin-homology domain (PH domain)/Phosphotyrosine-binding domain (PTB)"/>
    <property type="match status" value="1"/>
</dbReference>
<keyword evidence="3" id="KW-0597">Phosphoprotein</keyword>